<evidence type="ECO:0000313" key="2">
    <source>
        <dbReference type="Proteomes" id="UP000067626"/>
    </source>
</evidence>
<dbReference type="OrthoDB" id="5517595at2"/>
<dbReference type="AlphaFoldDB" id="A0A0K1EM15"/>
<protein>
    <recommendedName>
        <fullName evidence="3">PilZ domain-containing protein</fullName>
    </recommendedName>
</protein>
<dbReference type="RefSeq" id="WP_050433614.1">
    <property type="nucleotide sequence ID" value="NZ_CP012159.1"/>
</dbReference>
<reference evidence="1 2" key="1">
    <citation type="submission" date="2015-07" db="EMBL/GenBank/DDBJ databases">
        <title>Genome analysis of myxobacterium Chondromyces crocatus Cm c5 reveals a high potential for natural compound synthesis and the genetic basis for the loss of fruiting body formation.</title>
        <authorList>
            <person name="Zaburannyi N."/>
            <person name="Bunk B."/>
            <person name="Maier J."/>
            <person name="Overmann J."/>
            <person name="Mueller R."/>
        </authorList>
    </citation>
    <scope>NUCLEOTIDE SEQUENCE [LARGE SCALE GENOMIC DNA]</scope>
    <source>
        <strain evidence="1 2">Cm c5</strain>
    </source>
</reference>
<name>A0A0K1EM15_CHOCO</name>
<sequence length="91" mass="9785">MAQVNWTRGGEADLIKVDDDLVSVRSTRAAAPGTPLDGALTVGSQKPIRLKVARCKREESGSTFVIEGRLIDANREMRTELAGLARPVPPT</sequence>
<dbReference type="STRING" id="52.CMC5_061260"/>
<organism evidence="1 2">
    <name type="scientific">Chondromyces crocatus</name>
    <dbReference type="NCBI Taxonomy" id="52"/>
    <lineage>
        <taxon>Bacteria</taxon>
        <taxon>Pseudomonadati</taxon>
        <taxon>Myxococcota</taxon>
        <taxon>Polyangia</taxon>
        <taxon>Polyangiales</taxon>
        <taxon>Polyangiaceae</taxon>
        <taxon>Chondromyces</taxon>
    </lineage>
</organism>
<dbReference type="EMBL" id="CP012159">
    <property type="protein sequence ID" value="AKT41904.1"/>
    <property type="molecule type" value="Genomic_DNA"/>
</dbReference>
<evidence type="ECO:0008006" key="3">
    <source>
        <dbReference type="Google" id="ProtNLM"/>
    </source>
</evidence>
<proteinExistence type="predicted"/>
<dbReference type="KEGG" id="ccro:CMC5_061260"/>
<gene>
    <name evidence="1" type="ORF">CMC5_061260</name>
</gene>
<dbReference type="Proteomes" id="UP000067626">
    <property type="component" value="Chromosome"/>
</dbReference>
<accession>A0A0K1EM15</accession>
<evidence type="ECO:0000313" key="1">
    <source>
        <dbReference type="EMBL" id="AKT41904.1"/>
    </source>
</evidence>
<keyword evidence="2" id="KW-1185">Reference proteome</keyword>